<evidence type="ECO:0000256" key="1">
    <source>
        <dbReference type="SAM" id="MobiDB-lite"/>
    </source>
</evidence>
<gene>
    <name evidence="3" type="ORF">ACFPZJ_25150</name>
</gene>
<feature type="compositionally biased region" description="Basic and acidic residues" evidence="1">
    <location>
        <begin position="1"/>
        <end position="15"/>
    </location>
</feature>
<keyword evidence="2" id="KW-0472">Membrane</keyword>
<evidence type="ECO:0000313" key="3">
    <source>
        <dbReference type="EMBL" id="MFC5637032.1"/>
    </source>
</evidence>
<sequence>MAGDIRESDAPRPDPTESETQADPEPGGDPDDLVSVGAGEGALSEHTETPARESSRRRRADRAGLLIAGAALAACGGLVLYGVLDTGDAVDRPERRIPTAAVTYEVTGQGTADITYQARSETGQAVVVKAATLPWRKTVHVPLGKDPIVNIVLGEKGGQARCALAIRGTHVQSATATGTFGRATCSGTLARTAATRG</sequence>
<feature type="region of interest" description="Disordered" evidence="1">
    <location>
        <begin position="1"/>
        <end position="58"/>
    </location>
</feature>
<reference evidence="4" key="1">
    <citation type="journal article" date="2019" name="Int. J. Syst. Evol. Microbiol.">
        <title>The Global Catalogue of Microorganisms (GCM) 10K type strain sequencing project: providing services to taxonomists for standard genome sequencing and annotation.</title>
        <authorList>
            <consortium name="The Broad Institute Genomics Platform"/>
            <consortium name="The Broad Institute Genome Sequencing Center for Infectious Disease"/>
            <person name="Wu L."/>
            <person name="Ma J."/>
        </authorList>
    </citation>
    <scope>NUCLEOTIDE SEQUENCE [LARGE SCALE GENOMIC DNA]</scope>
    <source>
        <strain evidence="4">CGMCC 4.7248</strain>
    </source>
</reference>
<feature type="transmembrane region" description="Helical" evidence="2">
    <location>
        <begin position="63"/>
        <end position="84"/>
    </location>
</feature>
<evidence type="ECO:0008006" key="5">
    <source>
        <dbReference type="Google" id="ProtNLM"/>
    </source>
</evidence>
<keyword evidence="2" id="KW-0812">Transmembrane</keyword>
<keyword evidence="4" id="KW-1185">Reference proteome</keyword>
<keyword evidence="2" id="KW-1133">Transmembrane helix</keyword>
<evidence type="ECO:0000256" key="2">
    <source>
        <dbReference type="SAM" id="Phobius"/>
    </source>
</evidence>
<feature type="compositionally biased region" description="Acidic residues" evidence="1">
    <location>
        <begin position="16"/>
        <end position="32"/>
    </location>
</feature>
<evidence type="ECO:0000313" key="4">
    <source>
        <dbReference type="Proteomes" id="UP001596154"/>
    </source>
</evidence>
<dbReference type="RefSeq" id="WP_381025827.1">
    <property type="nucleotide sequence ID" value="NZ_JBHSNY010000009.1"/>
</dbReference>
<comment type="caution">
    <text evidence="3">The sequence shown here is derived from an EMBL/GenBank/DDBJ whole genome shotgun (WGS) entry which is preliminary data.</text>
</comment>
<dbReference type="InterPro" id="IPR038468">
    <property type="entry name" value="MmpS_C"/>
</dbReference>
<name>A0ABW0UU04_9ACTN</name>
<organism evidence="3 4">
    <name type="scientific">Streptomyces bullii</name>
    <dbReference type="NCBI Taxonomy" id="349910"/>
    <lineage>
        <taxon>Bacteria</taxon>
        <taxon>Bacillati</taxon>
        <taxon>Actinomycetota</taxon>
        <taxon>Actinomycetes</taxon>
        <taxon>Kitasatosporales</taxon>
        <taxon>Streptomycetaceae</taxon>
        <taxon>Streptomyces</taxon>
    </lineage>
</organism>
<dbReference type="Gene3D" id="2.60.40.2880">
    <property type="entry name" value="MmpS1-5, C-terminal soluble domain"/>
    <property type="match status" value="1"/>
</dbReference>
<accession>A0ABW0UU04</accession>
<feature type="compositionally biased region" description="Basic and acidic residues" evidence="1">
    <location>
        <begin position="43"/>
        <end position="54"/>
    </location>
</feature>
<proteinExistence type="predicted"/>
<dbReference type="Proteomes" id="UP001596154">
    <property type="component" value="Unassembled WGS sequence"/>
</dbReference>
<dbReference type="EMBL" id="JBHSNY010000009">
    <property type="protein sequence ID" value="MFC5637032.1"/>
    <property type="molecule type" value="Genomic_DNA"/>
</dbReference>
<protein>
    <recommendedName>
        <fullName evidence="5">MmpS family membrane protein</fullName>
    </recommendedName>
</protein>